<gene>
    <name evidence="1" type="ORF">RAK27_19445</name>
</gene>
<feature type="non-terminal residue" evidence="1">
    <location>
        <position position="85"/>
    </location>
</feature>
<protein>
    <recommendedName>
        <fullName evidence="3">DUF2922 domain-containing protein</fullName>
    </recommendedName>
</protein>
<dbReference type="AlphaFoldDB" id="A0AAW9JZ17"/>
<proteinExistence type="predicted"/>
<comment type="caution">
    <text evidence="1">The sequence shown here is derived from an EMBL/GenBank/DDBJ whole genome shotgun (WGS) entry which is preliminary data.</text>
</comment>
<evidence type="ECO:0000313" key="2">
    <source>
        <dbReference type="Proteomes" id="UP001290462"/>
    </source>
</evidence>
<dbReference type="Proteomes" id="UP001290462">
    <property type="component" value="Unassembled WGS sequence"/>
</dbReference>
<organism evidence="1 2">
    <name type="scientific">Carnobacterium maltaromaticum</name>
    <name type="common">Carnobacterium piscicola</name>
    <dbReference type="NCBI Taxonomy" id="2751"/>
    <lineage>
        <taxon>Bacteria</taxon>
        <taxon>Bacillati</taxon>
        <taxon>Bacillota</taxon>
        <taxon>Bacilli</taxon>
        <taxon>Lactobacillales</taxon>
        <taxon>Carnobacteriaceae</taxon>
        <taxon>Carnobacterium</taxon>
    </lineage>
</organism>
<evidence type="ECO:0000313" key="1">
    <source>
        <dbReference type="EMBL" id="MDZ5760823.1"/>
    </source>
</evidence>
<accession>A0AAW9JZ17</accession>
<evidence type="ECO:0008006" key="3">
    <source>
        <dbReference type="Google" id="ProtNLM"/>
    </source>
</evidence>
<sequence length="85" mass="9918">MRIEENYRDVIIYSVIFKSKTNKEINKMLVLNSRDTDPEKSTLERIVLNTFNHVSEAVHIEELMDGLLLKEDSPYYVSAKIDGKE</sequence>
<dbReference type="EMBL" id="JAVBVO010000044">
    <property type="protein sequence ID" value="MDZ5760823.1"/>
    <property type="molecule type" value="Genomic_DNA"/>
</dbReference>
<name>A0AAW9JZ17_CARML</name>
<reference evidence="1" key="1">
    <citation type="submission" date="2023-08" db="EMBL/GenBank/DDBJ databases">
        <title>Genomic characterization of piscicolin 126 produced by Carnobacterium maltaromaticum CM22 strain isolated from salmon (Salmo salar).</title>
        <authorList>
            <person name="Gonzalez-Gragera E."/>
            <person name="Garcia-Lopez J.D."/>
            <person name="Teso-Perez C."/>
            <person name="Gimenez-Hernandez I."/>
            <person name="Peralta-Sanchez J.M."/>
            <person name="Valdivia E."/>
            <person name="Montalban-Lopez M."/>
            <person name="Martin-Platero A.M."/>
            <person name="Banos A."/>
            <person name="Martinez-Bueno M."/>
        </authorList>
    </citation>
    <scope>NUCLEOTIDE SEQUENCE</scope>
    <source>
        <strain evidence="1">CM22</strain>
    </source>
</reference>
<dbReference type="RefSeq" id="WP_201730782.1">
    <property type="nucleotide sequence ID" value="NZ_CAJGUR010000017.1"/>
</dbReference>